<dbReference type="InterPro" id="IPR011990">
    <property type="entry name" value="TPR-like_helical_dom_sf"/>
</dbReference>
<dbReference type="Proteomes" id="UP000233551">
    <property type="component" value="Unassembled WGS sequence"/>
</dbReference>
<dbReference type="PANTHER" id="PTHR47926">
    <property type="entry name" value="PENTATRICOPEPTIDE REPEAT-CONTAINING PROTEIN"/>
    <property type="match status" value="1"/>
</dbReference>
<organism evidence="1 2">
    <name type="scientific">Punica granatum</name>
    <name type="common">Pomegranate</name>
    <dbReference type="NCBI Taxonomy" id="22663"/>
    <lineage>
        <taxon>Eukaryota</taxon>
        <taxon>Viridiplantae</taxon>
        <taxon>Streptophyta</taxon>
        <taxon>Embryophyta</taxon>
        <taxon>Tracheophyta</taxon>
        <taxon>Spermatophyta</taxon>
        <taxon>Magnoliopsida</taxon>
        <taxon>eudicotyledons</taxon>
        <taxon>Gunneridae</taxon>
        <taxon>Pentapetalae</taxon>
        <taxon>rosids</taxon>
        <taxon>malvids</taxon>
        <taxon>Myrtales</taxon>
        <taxon>Lythraceae</taxon>
        <taxon>Punica</taxon>
    </lineage>
</organism>
<protein>
    <recommendedName>
        <fullName evidence="3">Pentatricopeptide repeat-containing protein</fullName>
    </recommendedName>
</protein>
<sequence length="142" mass="15205">MSVELFSNMRSSGVVLNTFTVVGVLVRAAGSGNLSLARCVHGLVRKYKPEQDPIAGTALLDSYARCASAFDSRRVFEGMKNASLISNNAVIAGPVHNELLEGAVLLFNRFRRNGMLPGPITMLPLIKGCAFLGSWPVCEAAH</sequence>
<dbReference type="GO" id="GO:0009451">
    <property type="term" value="P:RNA modification"/>
    <property type="evidence" value="ECO:0007669"/>
    <property type="project" value="InterPro"/>
</dbReference>
<evidence type="ECO:0008006" key="3">
    <source>
        <dbReference type="Google" id="ProtNLM"/>
    </source>
</evidence>
<comment type="caution">
    <text evidence="1">The sequence shown here is derived from an EMBL/GenBank/DDBJ whole genome shotgun (WGS) entry which is preliminary data.</text>
</comment>
<dbReference type="Gene3D" id="1.25.40.10">
    <property type="entry name" value="Tetratricopeptide repeat domain"/>
    <property type="match status" value="1"/>
</dbReference>
<reference evidence="1 2" key="1">
    <citation type="submission" date="2017-11" db="EMBL/GenBank/DDBJ databases">
        <title>De-novo sequencing of pomegranate (Punica granatum L.) genome.</title>
        <authorList>
            <person name="Akparov Z."/>
            <person name="Amiraslanov A."/>
            <person name="Hajiyeva S."/>
            <person name="Abbasov M."/>
            <person name="Kaur K."/>
            <person name="Hamwieh A."/>
            <person name="Solovyev V."/>
            <person name="Salamov A."/>
            <person name="Braich B."/>
            <person name="Kosarev P."/>
            <person name="Mahmoud A."/>
            <person name="Hajiyev E."/>
            <person name="Babayeva S."/>
            <person name="Izzatullayeva V."/>
            <person name="Mammadov A."/>
            <person name="Mammadov A."/>
            <person name="Sharifova S."/>
            <person name="Ojaghi J."/>
            <person name="Eynullazada K."/>
            <person name="Bayramov B."/>
            <person name="Abdulazimova A."/>
            <person name="Shahmuradov I."/>
        </authorList>
    </citation>
    <scope>NUCLEOTIDE SEQUENCE [LARGE SCALE GENOMIC DNA]</scope>
    <source>
        <strain evidence="2">cv. AG2017</strain>
        <tissue evidence="1">Leaf</tissue>
    </source>
</reference>
<proteinExistence type="predicted"/>
<accession>A0A2I0J9F6</accession>
<dbReference type="InterPro" id="IPR046960">
    <property type="entry name" value="PPR_At4g14850-like_plant"/>
</dbReference>
<gene>
    <name evidence="1" type="ORF">CRG98_026705</name>
</gene>
<evidence type="ECO:0000313" key="2">
    <source>
        <dbReference type="Proteomes" id="UP000233551"/>
    </source>
</evidence>
<dbReference type="STRING" id="22663.A0A2I0J9F6"/>
<dbReference type="AlphaFoldDB" id="A0A2I0J9F6"/>
<keyword evidence="2" id="KW-1185">Reference proteome</keyword>
<name>A0A2I0J9F6_PUNGR</name>
<evidence type="ECO:0000313" key="1">
    <source>
        <dbReference type="EMBL" id="PKI52874.1"/>
    </source>
</evidence>
<dbReference type="GO" id="GO:0003723">
    <property type="term" value="F:RNA binding"/>
    <property type="evidence" value="ECO:0007669"/>
    <property type="project" value="InterPro"/>
</dbReference>
<dbReference type="EMBL" id="PGOL01001890">
    <property type="protein sequence ID" value="PKI52874.1"/>
    <property type="molecule type" value="Genomic_DNA"/>
</dbReference>